<dbReference type="SUPFAM" id="SSF53335">
    <property type="entry name" value="S-adenosyl-L-methionine-dependent methyltransferases"/>
    <property type="match status" value="1"/>
</dbReference>
<dbReference type="GO" id="GO:0032259">
    <property type="term" value="P:methylation"/>
    <property type="evidence" value="ECO:0007669"/>
    <property type="project" value="UniProtKB-KW"/>
</dbReference>
<dbReference type="EMBL" id="CP014265">
    <property type="protein sequence ID" value="AMK15129.1"/>
    <property type="molecule type" value="Genomic_DNA"/>
</dbReference>
<evidence type="ECO:0000313" key="3">
    <source>
        <dbReference type="Proteomes" id="UP000066376"/>
    </source>
</evidence>
<sequence length="203" mass="22767">MANKTGILPANGHRIQGRSSESFLNAHDIIMELNLKGNEVFMDAGCGDGHAALEAVEILDDDATIYAIDIYEPSIEDLIKEKEEKAIDNLFPICADISDHIDLDDDLVDVILLINVWHGFKATRRMDEAIEELKRILKPSGKLAIMDYKKQEARHGPPITVRSSPEDLEEVFKEHGMDLFSLNPDTGEDIPQGKSHYLIVFQK</sequence>
<name>A0A126QZL8_METOL</name>
<dbReference type="Pfam" id="PF13847">
    <property type="entry name" value="Methyltransf_31"/>
    <property type="match status" value="1"/>
</dbReference>
<dbReference type="PATRIC" id="fig|294671.3.peg.594"/>
<reference evidence="3" key="2">
    <citation type="submission" date="2016-02" db="EMBL/GenBank/DDBJ databases">
        <title>The draft genome sequence of the rumen methanogen Methanobrevibacter olleyae YLM1.</title>
        <authorList>
            <consortium name="New Zealand Agricultural Greenhouse Gas Research Centre/Pastoral Greenhouse Gas Research Consortium"/>
            <person name="Kelly W.J."/>
            <person name="Li D."/>
            <person name="Lambie S.C."/>
            <person name="Attwood G.T."/>
            <person name="Altermann E."/>
            <person name="Leahy S.C."/>
        </authorList>
    </citation>
    <scope>NUCLEOTIDE SEQUENCE [LARGE SCALE GENOMIC DNA]</scope>
    <source>
        <strain evidence="3">YLM1</strain>
    </source>
</reference>
<reference evidence="2 3" key="1">
    <citation type="journal article" date="2016" name="Genome Announc.">
        <title>Draft Genome Sequence of the Rumen Methanogen Methanobrevibacter olleyae YLM1.</title>
        <authorList>
            <person name="Kelly W.J."/>
            <person name="Li D."/>
            <person name="Lambie S.C."/>
            <person name="Cox F."/>
            <person name="Attwood G.T."/>
            <person name="Altermann E."/>
            <person name="Leahy S.C."/>
        </authorList>
    </citation>
    <scope>NUCLEOTIDE SEQUENCE [LARGE SCALE GENOMIC DNA]</scope>
    <source>
        <strain evidence="2 3">YLM1</strain>
    </source>
</reference>
<dbReference type="GO" id="GO:0008168">
    <property type="term" value="F:methyltransferase activity"/>
    <property type="evidence" value="ECO:0007669"/>
    <property type="project" value="UniProtKB-KW"/>
</dbReference>
<dbReference type="GeneID" id="28488869"/>
<dbReference type="AlphaFoldDB" id="A0A126QZL8"/>
<protein>
    <submittedName>
        <fullName evidence="2">SAM-dependent methyltransferase</fullName>
    </submittedName>
</protein>
<dbReference type="CDD" id="cd02440">
    <property type="entry name" value="AdoMet_MTases"/>
    <property type="match status" value="1"/>
</dbReference>
<dbReference type="STRING" id="294671.YLM1_0572"/>
<keyword evidence="2" id="KW-0489">Methyltransferase</keyword>
<dbReference type="InterPro" id="IPR029063">
    <property type="entry name" value="SAM-dependent_MTases_sf"/>
</dbReference>
<evidence type="ECO:0000313" key="2">
    <source>
        <dbReference type="EMBL" id="AMK15129.1"/>
    </source>
</evidence>
<accession>A0A126QZL8</accession>
<keyword evidence="2" id="KW-0808">Transferase</keyword>
<evidence type="ECO:0000259" key="1">
    <source>
        <dbReference type="Pfam" id="PF13847"/>
    </source>
</evidence>
<dbReference type="KEGG" id="mol:YLM1_0572"/>
<dbReference type="Gene3D" id="3.40.50.150">
    <property type="entry name" value="Vaccinia Virus protein VP39"/>
    <property type="match status" value="1"/>
</dbReference>
<proteinExistence type="predicted"/>
<dbReference type="Proteomes" id="UP000066376">
    <property type="component" value="Chromosome"/>
</dbReference>
<feature type="domain" description="Methyltransferase" evidence="1">
    <location>
        <begin position="36"/>
        <end position="153"/>
    </location>
</feature>
<dbReference type="RefSeq" id="WP_067146113.1">
    <property type="nucleotide sequence ID" value="NZ_CP014265.1"/>
</dbReference>
<keyword evidence="3" id="KW-1185">Reference proteome</keyword>
<organism evidence="2 3">
    <name type="scientific">Methanobrevibacter olleyae</name>
    <dbReference type="NCBI Taxonomy" id="294671"/>
    <lineage>
        <taxon>Archaea</taxon>
        <taxon>Methanobacteriati</taxon>
        <taxon>Methanobacteriota</taxon>
        <taxon>Methanomada group</taxon>
        <taxon>Methanobacteria</taxon>
        <taxon>Methanobacteriales</taxon>
        <taxon>Methanobacteriaceae</taxon>
        <taxon>Methanobrevibacter</taxon>
    </lineage>
</organism>
<dbReference type="InterPro" id="IPR025714">
    <property type="entry name" value="Methyltranfer_dom"/>
</dbReference>
<gene>
    <name evidence="2" type="ORF">YLM1_0572</name>
</gene>